<sequence length="304" mass="35095">MMAGRNYTAGKLLYVHFEHDDLNICTRFAPRLVTEFCALGFLSKIFAITMTKSEAALSHELQQFFRNSRPGDSQVLRVLVVDSHGGPTDYSERHFYNFFPARLILSSTKYYAQDEYQLADVRWDMIAKHIVRAECDVLAILQSCHAGTAQYFWPGELGRRHLLNLHFLPYNPFPQKFAKELIMACKDNQVCYGELLDRLCWFLREWRTSKSPQPSISAGDIFAKISAPVTIYGHVTSFVIQCRYVIQSAQSADSPLGPAVQVFLKNFRPHLKDRRLLGNQHTVSQDRWWHILFKDFDNHAETLV</sequence>
<accession>A0AAN6WIY5</accession>
<proteinExistence type="predicted"/>
<protein>
    <submittedName>
        <fullName evidence="1">Uncharacterized protein</fullName>
    </submittedName>
</protein>
<evidence type="ECO:0000313" key="2">
    <source>
        <dbReference type="Proteomes" id="UP001302126"/>
    </source>
</evidence>
<dbReference type="EMBL" id="MU864629">
    <property type="protein sequence ID" value="KAK4182639.1"/>
    <property type="molecule type" value="Genomic_DNA"/>
</dbReference>
<reference evidence="1" key="1">
    <citation type="journal article" date="2023" name="Mol. Phylogenet. Evol.">
        <title>Genome-scale phylogeny and comparative genomics of the fungal order Sordariales.</title>
        <authorList>
            <person name="Hensen N."/>
            <person name="Bonometti L."/>
            <person name="Westerberg I."/>
            <person name="Brannstrom I.O."/>
            <person name="Guillou S."/>
            <person name="Cros-Aarteil S."/>
            <person name="Calhoun S."/>
            <person name="Haridas S."/>
            <person name="Kuo A."/>
            <person name="Mondo S."/>
            <person name="Pangilinan J."/>
            <person name="Riley R."/>
            <person name="LaButti K."/>
            <person name="Andreopoulos B."/>
            <person name="Lipzen A."/>
            <person name="Chen C."/>
            <person name="Yan M."/>
            <person name="Daum C."/>
            <person name="Ng V."/>
            <person name="Clum A."/>
            <person name="Steindorff A."/>
            <person name="Ohm R.A."/>
            <person name="Martin F."/>
            <person name="Silar P."/>
            <person name="Natvig D.O."/>
            <person name="Lalanne C."/>
            <person name="Gautier V."/>
            <person name="Ament-Velasquez S.L."/>
            <person name="Kruys A."/>
            <person name="Hutchinson M.I."/>
            <person name="Powell A.J."/>
            <person name="Barry K."/>
            <person name="Miller A.N."/>
            <person name="Grigoriev I.V."/>
            <person name="Debuchy R."/>
            <person name="Gladieux P."/>
            <person name="Hiltunen Thoren M."/>
            <person name="Johannesson H."/>
        </authorList>
    </citation>
    <scope>NUCLEOTIDE SEQUENCE</scope>
    <source>
        <strain evidence="1">PSN309</strain>
    </source>
</reference>
<name>A0AAN6WIY5_9PEZI</name>
<gene>
    <name evidence="1" type="ORF">QBC35DRAFT_546614</name>
</gene>
<dbReference type="Proteomes" id="UP001302126">
    <property type="component" value="Unassembled WGS sequence"/>
</dbReference>
<dbReference type="AlphaFoldDB" id="A0AAN6WIY5"/>
<evidence type="ECO:0000313" key="1">
    <source>
        <dbReference type="EMBL" id="KAK4182639.1"/>
    </source>
</evidence>
<organism evidence="1 2">
    <name type="scientific">Podospora australis</name>
    <dbReference type="NCBI Taxonomy" id="1536484"/>
    <lineage>
        <taxon>Eukaryota</taxon>
        <taxon>Fungi</taxon>
        <taxon>Dikarya</taxon>
        <taxon>Ascomycota</taxon>
        <taxon>Pezizomycotina</taxon>
        <taxon>Sordariomycetes</taxon>
        <taxon>Sordariomycetidae</taxon>
        <taxon>Sordariales</taxon>
        <taxon>Podosporaceae</taxon>
        <taxon>Podospora</taxon>
    </lineage>
</organism>
<comment type="caution">
    <text evidence="1">The sequence shown here is derived from an EMBL/GenBank/DDBJ whole genome shotgun (WGS) entry which is preliminary data.</text>
</comment>
<reference evidence="1" key="2">
    <citation type="submission" date="2023-05" db="EMBL/GenBank/DDBJ databases">
        <authorList>
            <consortium name="Lawrence Berkeley National Laboratory"/>
            <person name="Steindorff A."/>
            <person name="Hensen N."/>
            <person name="Bonometti L."/>
            <person name="Westerberg I."/>
            <person name="Brannstrom I.O."/>
            <person name="Guillou S."/>
            <person name="Cros-Aarteil S."/>
            <person name="Calhoun S."/>
            <person name="Haridas S."/>
            <person name="Kuo A."/>
            <person name="Mondo S."/>
            <person name="Pangilinan J."/>
            <person name="Riley R."/>
            <person name="Labutti K."/>
            <person name="Andreopoulos B."/>
            <person name="Lipzen A."/>
            <person name="Chen C."/>
            <person name="Yanf M."/>
            <person name="Daum C."/>
            <person name="Ng V."/>
            <person name="Clum A."/>
            <person name="Ohm R."/>
            <person name="Martin F."/>
            <person name="Silar P."/>
            <person name="Natvig D."/>
            <person name="Lalanne C."/>
            <person name="Gautier V."/>
            <person name="Ament-Velasquez S.L."/>
            <person name="Kruys A."/>
            <person name="Hutchinson M.I."/>
            <person name="Powell A.J."/>
            <person name="Barry K."/>
            <person name="Miller A.N."/>
            <person name="Grigoriev I.V."/>
            <person name="Debuchy R."/>
            <person name="Gladieux P."/>
            <person name="Thoren M.H."/>
            <person name="Johannesson H."/>
        </authorList>
    </citation>
    <scope>NUCLEOTIDE SEQUENCE</scope>
    <source>
        <strain evidence="1">PSN309</strain>
    </source>
</reference>
<keyword evidence="2" id="KW-1185">Reference proteome</keyword>